<dbReference type="Proteomes" id="UP001732700">
    <property type="component" value="Chromosome 5D"/>
</dbReference>
<accession>A0ACD5YMJ0</accession>
<dbReference type="EnsemblPlants" id="AVESA.00010b.r2.5DG1003630.1">
    <property type="protein sequence ID" value="AVESA.00010b.r2.5DG1003630.1.CDS"/>
    <property type="gene ID" value="AVESA.00010b.r2.5DG1003630"/>
</dbReference>
<reference evidence="1" key="1">
    <citation type="submission" date="2021-05" db="EMBL/GenBank/DDBJ databases">
        <authorList>
            <person name="Scholz U."/>
            <person name="Mascher M."/>
            <person name="Fiebig A."/>
        </authorList>
    </citation>
    <scope>NUCLEOTIDE SEQUENCE [LARGE SCALE GENOMIC DNA]</scope>
</reference>
<evidence type="ECO:0000313" key="1">
    <source>
        <dbReference type="EnsemblPlants" id="AVESA.00010b.r2.5DG1003630.1.CDS"/>
    </source>
</evidence>
<proteinExistence type="predicted"/>
<reference evidence="1" key="2">
    <citation type="submission" date="2025-09" db="UniProtKB">
        <authorList>
            <consortium name="EnsemblPlants"/>
        </authorList>
    </citation>
    <scope>IDENTIFICATION</scope>
</reference>
<sequence length="641" mass="73759">MNSADHLAVRFHFLGHFVNEERNLQYLGGRIEMSHIDRDKISLPEIKGHLADHVSLKENWRLHWLSPGLPLYAGLSLLVNDVSCMRMSTYIKDGMVVDIYVGDTITEGTEKNDHVGVCHEEVVVLPSQCSRAAEKLDPKRKLKDGVHVPMKKNKKDIPYVPQTINEMKNKGKQIVSGSILESFPREVDRVEPHSEQIINEQDGRSELHEEDSDNADDDYQPNEEDSDAENSEAEEMRKYADQFRREMKSKKLGLEVEKETDFVIPEDANVLDDGGSTSEEDGWSYDEESDGEGGTSFVKRKSRWPRFNDILEEPKFTLGMTFSSRSDFKDACKRYGLVTFRHTAFDKDEETKVRAKCTWPTCKWSCYASKSSRSTWHHCVPRRNNKLVTSRVIAQKYGNLMKANPGWKMSSIKQTVLEEMMADVSEAKCKRARKLVFQQLFDRTLGEYSKVFDYQKELLRSNPGSTIALKLDPQQPDDKHVFQRFYVCFNACKRGFAAGCRKVIGLDGCFFKGECKGELICAIGRDANNGMYPVAWAVVEKECNSSWFWFLGLLIRDLNINGQGEGWVFISDQQKGLINAISDLCPGVEHRNSARHMYANWKKRHTDHDWKKMWWRCVHVGHFLTTTGPSWHKKQWKVLKI</sequence>
<name>A0ACD5YMJ0_AVESA</name>
<evidence type="ECO:0000313" key="2">
    <source>
        <dbReference type="Proteomes" id="UP001732700"/>
    </source>
</evidence>
<keyword evidence="2" id="KW-1185">Reference proteome</keyword>
<organism evidence="1 2">
    <name type="scientific">Avena sativa</name>
    <name type="common">Oat</name>
    <dbReference type="NCBI Taxonomy" id="4498"/>
    <lineage>
        <taxon>Eukaryota</taxon>
        <taxon>Viridiplantae</taxon>
        <taxon>Streptophyta</taxon>
        <taxon>Embryophyta</taxon>
        <taxon>Tracheophyta</taxon>
        <taxon>Spermatophyta</taxon>
        <taxon>Magnoliopsida</taxon>
        <taxon>Liliopsida</taxon>
        <taxon>Poales</taxon>
        <taxon>Poaceae</taxon>
        <taxon>BOP clade</taxon>
        <taxon>Pooideae</taxon>
        <taxon>Poodae</taxon>
        <taxon>Poeae</taxon>
        <taxon>Poeae Chloroplast Group 1 (Aveneae type)</taxon>
        <taxon>Aveninae</taxon>
        <taxon>Avena</taxon>
    </lineage>
</organism>
<protein>
    <submittedName>
        <fullName evidence="1">Uncharacterized protein</fullName>
    </submittedName>
</protein>